<dbReference type="AlphaFoldDB" id="A0A699WXW8"/>
<name>A0A699WXW8_TANCI</name>
<dbReference type="EMBL" id="BKCJ011772424">
    <property type="protein sequence ID" value="GFD51623.1"/>
    <property type="molecule type" value="Genomic_DNA"/>
</dbReference>
<reference evidence="2" key="1">
    <citation type="journal article" date="2019" name="Sci. Rep.">
        <title>Draft genome of Tanacetum cinerariifolium, the natural source of mosquito coil.</title>
        <authorList>
            <person name="Yamashiro T."/>
            <person name="Shiraishi A."/>
            <person name="Satake H."/>
            <person name="Nakayama K."/>
        </authorList>
    </citation>
    <scope>NUCLEOTIDE SEQUENCE</scope>
</reference>
<gene>
    <name evidence="2" type="ORF">Tci_923592</name>
</gene>
<feature type="non-terminal residue" evidence="2">
    <location>
        <position position="1"/>
    </location>
</feature>
<proteinExistence type="predicted"/>
<feature type="non-terminal residue" evidence="2">
    <location>
        <position position="111"/>
    </location>
</feature>
<dbReference type="Pfam" id="PF18443">
    <property type="entry name" value="Tli4_N"/>
    <property type="match status" value="1"/>
</dbReference>
<protein>
    <recommendedName>
        <fullName evidence="1">Tle cognate immunity protein 4 N-terminal domain-containing protein</fullName>
    </recommendedName>
</protein>
<comment type="caution">
    <text evidence="2">The sequence shown here is derived from an EMBL/GenBank/DDBJ whole genome shotgun (WGS) entry which is preliminary data.</text>
</comment>
<evidence type="ECO:0000259" key="1">
    <source>
        <dbReference type="Pfam" id="PF18443"/>
    </source>
</evidence>
<organism evidence="2">
    <name type="scientific">Tanacetum cinerariifolium</name>
    <name type="common">Dalmatian daisy</name>
    <name type="synonym">Chrysanthemum cinerariifolium</name>
    <dbReference type="NCBI Taxonomy" id="118510"/>
    <lineage>
        <taxon>Eukaryota</taxon>
        <taxon>Viridiplantae</taxon>
        <taxon>Streptophyta</taxon>
        <taxon>Embryophyta</taxon>
        <taxon>Tracheophyta</taxon>
        <taxon>Spermatophyta</taxon>
        <taxon>Magnoliopsida</taxon>
        <taxon>eudicotyledons</taxon>
        <taxon>Gunneridae</taxon>
        <taxon>Pentapetalae</taxon>
        <taxon>asterids</taxon>
        <taxon>campanulids</taxon>
        <taxon>Asterales</taxon>
        <taxon>Asteraceae</taxon>
        <taxon>Asteroideae</taxon>
        <taxon>Anthemideae</taxon>
        <taxon>Anthemidinae</taxon>
        <taxon>Tanacetum</taxon>
    </lineage>
</organism>
<sequence>LASTFIEELKAAKAIYHDHAPLLISVEEKNQPKGKVVVGYDGFDAVDDLRVNGYFEIKATGFVIHSRPLQANKDRAMAKMSGIAQRLRERLENEIPVEPGNCIENAFLIDG</sequence>
<feature type="domain" description="Tle cognate immunity protein 4 N-terminal" evidence="1">
    <location>
        <begin position="3"/>
        <end position="90"/>
    </location>
</feature>
<dbReference type="InterPro" id="IPR040761">
    <property type="entry name" value="Tli4_N"/>
</dbReference>
<evidence type="ECO:0000313" key="2">
    <source>
        <dbReference type="EMBL" id="GFD51623.1"/>
    </source>
</evidence>
<accession>A0A699WXW8</accession>